<comment type="caution">
    <text evidence="1">The sequence shown here is derived from an EMBL/GenBank/DDBJ whole genome shotgun (WGS) entry which is preliminary data.</text>
</comment>
<reference evidence="1 2" key="1">
    <citation type="submission" date="2020-04" db="EMBL/GenBank/DDBJ databases">
        <title>Knoellia sp. isolate from air conditioner.</title>
        <authorList>
            <person name="Chea S."/>
            <person name="Kim D.-U."/>
        </authorList>
    </citation>
    <scope>NUCLEOTIDE SEQUENCE [LARGE SCALE GENOMIC DNA]</scope>
    <source>
        <strain evidence="1 2">DB2414S</strain>
    </source>
</reference>
<dbReference type="Proteomes" id="UP000588586">
    <property type="component" value="Unassembled WGS sequence"/>
</dbReference>
<proteinExistence type="predicted"/>
<dbReference type="RefSeq" id="WP_171241657.1">
    <property type="nucleotide sequence ID" value="NZ_JABEPQ010000001.1"/>
</dbReference>
<gene>
    <name evidence="1" type="ORF">HJG52_00635</name>
</gene>
<evidence type="ECO:0000313" key="2">
    <source>
        <dbReference type="Proteomes" id="UP000588586"/>
    </source>
</evidence>
<protein>
    <submittedName>
        <fullName evidence="1">Uncharacterized protein</fullName>
    </submittedName>
</protein>
<accession>A0A849HCV9</accession>
<keyword evidence="2" id="KW-1185">Reference proteome</keyword>
<organism evidence="1 2">
    <name type="scientific">Knoellia koreensis</name>
    <dbReference type="NCBI Taxonomy" id="2730921"/>
    <lineage>
        <taxon>Bacteria</taxon>
        <taxon>Bacillati</taxon>
        <taxon>Actinomycetota</taxon>
        <taxon>Actinomycetes</taxon>
        <taxon>Micrococcales</taxon>
        <taxon>Intrasporangiaceae</taxon>
        <taxon>Knoellia</taxon>
    </lineage>
</organism>
<name>A0A849HCV9_9MICO</name>
<evidence type="ECO:0000313" key="1">
    <source>
        <dbReference type="EMBL" id="NNM44514.1"/>
    </source>
</evidence>
<dbReference type="AlphaFoldDB" id="A0A849HCV9"/>
<dbReference type="EMBL" id="JABEPQ010000001">
    <property type="protein sequence ID" value="NNM44514.1"/>
    <property type="molecule type" value="Genomic_DNA"/>
</dbReference>
<sequence length="102" mass="11104">MSARGVRLLLDEVRQGDLALDPWGVSLAWHFAIADTLHAEGEEVPASWQFVPSPLGPSLDDPAADVVRGLWLAGHVDADDLRGAGEILSRFEDVLRAEGRDY</sequence>